<keyword evidence="3" id="KW-0521">NADP</keyword>
<protein>
    <submittedName>
        <fullName evidence="6">Putative disulfide reductase</fullName>
    </submittedName>
</protein>
<dbReference type="InterPro" id="IPR036188">
    <property type="entry name" value="FAD/NAD-bd_sf"/>
</dbReference>
<dbReference type="Gene3D" id="3.50.50.60">
    <property type="entry name" value="FAD/NAD(P)-binding domain"/>
    <property type="match status" value="2"/>
</dbReference>
<feature type="domain" description="FAD/NAD(P)-binding" evidence="5">
    <location>
        <begin position="31"/>
        <end position="318"/>
    </location>
</feature>
<dbReference type="EMBL" id="CABM01000067">
    <property type="protein sequence ID" value="CBH99104.1"/>
    <property type="molecule type" value="Genomic_DNA"/>
</dbReference>
<evidence type="ECO:0000256" key="1">
    <source>
        <dbReference type="ARBA" id="ARBA00022630"/>
    </source>
</evidence>
<keyword evidence="4" id="KW-0560">Oxidoreductase</keyword>
<dbReference type="Pfam" id="PF07992">
    <property type="entry name" value="Pyr_redox_2"/>
    <property type="match status" value="1"/>
</dbReference>
<organism evidence="6">
    <name type="scientific">mine drainage metagenome</name>
    <dbReference type="NCBI Taxonomy" id="410659"/>
    <lineage>
        <taxon>unclassified sequences</taxon>
        <taxon>metagenomes</taxon>
        <taxon>ecological metagenomes</taxon>
    </lineage>
</organism>
<keyword evidence="1" id="KW-0285">Flavoprotein</keyword>
<keyword evidence="2" id="KW-0274">FAD</keyword>
<dbReference type="InterPro" id="IPR023753">
    <property type="entry name" value="FAD/NAD-binding_dom"/>
</dbReference>
<name>E6PVZ7_9ZZZZ</name>
<proteinExistence type="inferred from homology"/>
<dbReference type="PANTHER" id="PTHR48105">
    <property type="entry name" value="THIOREDOXIN REDUCTASE 1-RELATED-RELATED"/>
    <property type="match status" value="1"/>
</dbReference>
<dbReference type="SUPFAM" id="SSF51905">
    <property type="entry name" value="FAD/NAD(P)-binding domain"/>
    <property type="match status" value="2"/>
</dbReference>
<evidence type="ECO:0000313" key="6">
    <source>
        <dbReference type="EMBL" id="CBH99104.1"/>
    </source>
</evidence>
<evidence type="ECO:0000256" key="4">
    <source>
        <dbReference type="ARBA" id="ARBA00023002"/>
    </source>
</evidence>
<evidence type="ECO:0000259" key="5">
    <source>
        <dbReference type="Pfam" id="PF07992"/>
    </source>
</evidence>
<dbReference type="InterPro" id="IPR050097">
    <property type="entry name" value="Ferredoxin-NADP_redctase_2"/>
</dbReference>
<accession>E6PVZ7</accession>
<dbReference type="PRINTS" id="PR00368">
    <property type="entry name" value="FADPNR"/>
</dbReference>
<dbReference type="PRINTS" id="PR00469">
    <property type="entry name" value="PNDRDTASEII"/>
</dbReference>
<sequence length="374" mass="40994">MDMHVDPAIAHLSQQHTNHDANHRTPPIETDAVIIGAGPVGLFQVFELGLLEIKAHVIDSLPRLGGQCVELYPDKPIYDIPAVPMCTGQQLTDSLLQQIAPFHPTFHLGQDVTELQRQDDGRFLVRTSKDTTLLTKTVFIAAGVGSFQPRTLKVEGLEPFEGTQLFYRVKSPAPFAGQHLVVVGGGDSALDWALHFAQSEEHRAQSVVLIHRRDGFRAAPASVAKMHALCEQHAMQCVVGQISGFEQRQGRLTEIKVTGNDGITRRLPLDVLLVFFGLSPKLGPIAHWGLELERKQVKVDTEKFETNVPGIFAVGDINTYAGKKKLILSGFHEAALAAFGAAHAIFPEKKIHLQYTTTSPKLHKVLGVESPAFD</sequence>
<dbReference type="HAMAP" id="MF_01685">
    <property type="entry name" value="FENR2"/>
    <property type="match status" value="1"/>
</dbReference>
<comment type="caution">
    <text evidence="6">The sequence shown here is derived from an EMBL/GenBank/DDBJ whole genome shotgun (WGS) entry which is preliminary data.</text>
</comment>
<dbReference type="AlphaFoldDB" id="E6PVZ7"/>
<dbReference type="InterPro" id="IPR022890">
    <property type="entry name" value="Fd--NADP_Rdtase_type_2"/>
</dbReference>
<gene>
    <name evidence="6" type="ORF">CARN2_0281</name>
</gene>
<evidence type="ECO:0000256" key="2">
    <source>
        <dbReference type="ARBA" id="ARBA00022827"/>
    </source>
</evidence>
<dbReference type="GO" id="GO:0004324">
    <property type="term" value="F:ferredoxin-NADP+ reductase activity"/>
    <property type="evidence" value="ECO:0007669"/>
    <property type="project" value="InterPro"/>
</dbReference>
<evidence type="ECO:0000256" key="3">
    <source>
        <dbReference type="ARBA" id="ARBA00022857"/>
    </source>
</evidence>
<reference evidence="6" key="1">
    <citation type="submission" date="2009-10" db="EMBL/GenBank/DDBJ databases">
        <title>Diversity of trophic interactions inside an arsenic-rich microbial ecosystem.</title>
        <authorList>
            <person name="Bertin P.N."/>
            <person name="Heinrich-Salmeron A."/>
            <person name="Pelletier E."/>
            <person name="Goulhen-Chollet F."/>
            <person name="Arsene-Ploetze F."/>
            <person name="Gallien S."/>
            <person name="Calteau A."/>
            <person name="Vallenet D."/>
            <person name="Casiot C."/>
            <person name="Chane-Woon-Ming B."/>
            <person name="Giloteaux L."/>
            <person name="Barakat M."/>
            <person name="Bonnefoy V."/>
            <person name="Bruneel O."/>
            <person name="Chandler M."/>
            <person name="Cleiss J."/>
            <person name="Duran R."/>
            <person name="Elbaz-Poulichet F."/>
            <person name="Fonknechten N."/>
            <person name="Lauga B."/>
            <person name="Mornico D."/>
            <person name="Ortet P."/>
            <person name="Schaeffer C."/>
            <person name="Siguier P."/>
            <person name="Alexander Thil Smith A."/>
            <person name="Van Dorsselaer A."/>
            <person name="Weissenbach J."/>
            <person name="Medigue C."/>
            <person name="Le Paslier D."/>
        </authorList>
    </citation>
    <scope>NUCLEOTIDE SEQUENCE</scope>
</reference>